<dbReference type="InterPro" id="IPR008417">
    <property type="entry name" value="BAP29/BAP31"/>
</dbReference>
<evidence type="ECO:0000256" key="5">
    <source>
        <dbReference type="RuleBase" id="RU367026"/>
    </source>
</evidence>
<evidence type="ECO:0000256" key="6">
    <source>
        <dbReference type="SAM" id="Coils"/>
    </source>
</evidence>
<feature type="transmembrane region" description="Helical" evidence="5">
    <location>
        <begin position="25"/>
        <end position="48"/>
    </location>
</feature>
<keyword evidence="5" id="KW-0813">Transport</keyword>
<keyword evidence="2 5" id="KW-0812">Transmembrane</keyword>
<keyword evidence="5" id="KW-0256">Endoplasmic reticulum</keyword>
<comment type="subcellular location">
    <subcellularLocation>
        <location evidence="5">Endoplasmic reticulum membrane</location>
        <topology evidence="5">Multi-pass membrane protein</topology>
    </subcellularLocation>
    <subcellularLocation>
        <location evidence="1">Membrane</location>
        <topology evidence="1">Multi-pass membrane protein</topology>
    </subcellularLocation>
</comment>
<dbReference type="GO" id="GO:0070973">
    <property type="term" value="P:protein localization to endoplasmic reticulum exit site"/>
    <property type="evidence" value="ECO:0007669"/>
    <property type="project" value="UniProtKB-UniRule"/>
</dbReference>
<keyword evidence="5" id="KW-0931">ER-Golgi transport</keyword>
<protein>
    <recommendedName>
        <fullName evidence="5">Endoplasmic reticulum transmembrane protein</fullName>
    </recommendedName>
</protein>
<evidence type="ECO:0000256" key="3">
    <source>
        <dbReference type="ARBA" id="ARBA00022989"/>
    </source>
</evidence>
<dbReference type="InterPro" id="IPR040463">
    <property type="entry name" value="BAP29/BAP31_N"/>
</dbReference>
<dbReference type="Proteomes" id="UP000092445">
    <property type="component" value="Unassembled WGS sequence"/>
</dbReference>
<evidence type="ECO:0000259" key="7">
    <source>
        <dbReference type="Pfam" id="PF05529"/>
    </source>
</evidence>
<evidence type="ECO:0000313" key="9">
    <source>
        <dbReference type="Proteomes" id="UP000092445"/>
    </source>
</evidence>
<dbReference type="PANTHER" id="PTHR12701">
    <property type="entry name" value="BCR-ASSOCIATED PROTEIN, BAP"/>
    <property type="match status" value="1"/>
</dbReference>
<dbReference type="Pfam" id="PF05529">
    <property type="entry name" value="Bap31"/>
    <property type="match status" value="1"/>
</dbReference>
<dbReference type="GO" id="GO:0006886">
    <property type="term" value="P:intracellular protein transport"/>
    <property type="evidence" value="ECO:0007669"/>
    <property type="project" value="UniProtKB-UniRule"/>
</dbReference>
<dbReference type="GO" id="GO:0006888">
    <property type="term" value="P:endoplasmic reticulum to Golgi vesicle-mediated transport"/>
    <property type="evidence" value="ECO:0007669"/>
    <property type="project" value="UniProtKB-UniRule"/>
</dbReference>
<accession>A0A1A9ZF13</accession>
<reference evidence="8" key="2">
    <citation type="submission" date="2020-05" db="UniProtKB">
        <authorList>
            <consortium name="EnsemblMetazoa"/>
        </authorList>
    </citation>
    <scope>IDENTIFICATION</scope>
    <source>
        <strain evidence="8">IAEA</strain>
    </source>
</reference>
<proteinExistence type="inferred from homology"/>
<keyword evidence="5" id="KW-0653">Protein transport</keyword>
<dbReference type="GO" id="GO:0005789">
    <property type="term" value="C:endoplasmic reticulum membrane"/>
    <property type="evidence" value="ECO:0007669"/>
    <property type="project" value="UniProtKB-SubCell"/>
</dbReference>
<feature type="domain" description="BAP29/BAP31 transmembrane" evidence="7">
    <location>
        <begin position="17"/>
        <end position="57"/>
    </location>
</feature>
<feature type="coiled-coil region" evidence="6">
    <location>
        <begin position="48"/>
        <end position="94"/>
    </location>
</feature>
<sequence length="131" mass="14943">MEEKNVQMKFDIVQENHFLKAQRNLYISGFAIFLIMVLKRIIALISIINQLLAQNDAAIKQAQSASKAAESMIDEKLNKNMQESTDDNKQEEGEKIPKIAISRYFLFAGFARTLCVSFIPPLLFRSDEISD</sequence>
<dbReference type="PANTHER" id="PTHR12701:SF20">
    <property type="entry name" value="ENDOPLASMIC RETICULUM TRANSMEMBRANE PROTEIN"/>
    <property type="match status" value="1"/>
</dbReference>
<dbReference type="STRING" id="7398.A0A1A9ZF13"/>
<keyword evidence="4 5" id="KW-0472">Membrane</keyword>
<organism evidence="8 9">
    <name type="scientific">Glossina pallidipes</name>
    <name type="common">Tsetse fly</name>
    <dbReference type="NCBI Taxonomy" id="7398"/>
    <lineage>
        <taxon>Eukaryota</taxon>
        <taxon>Metazoa</taxon>
        <taxon>Ecdysozoa</taxon>
        <taxon>Arthropoda</taxon>
        <taxon>Hexapoda</taxon>
        <taxon>Insecta</taxon>
        <taxon>Pterygota</taxon>
        <taxon>Neoptera</taxon>
        <taxon>Endopterygota</taxon>
        <taxon>Diptera</taxon>
        <taxon>Brachycera</taxon>
        <taxon>Muscomorpha</taxon>
        <taxon>Hippoboscoidea</taxon>
        <taxon>Glossinidae</taxon>
        <taxon>Glossina</taxon>
    </lineage>
</organism>
<comment type="similarity">
    <text evidence="5">Belongs to the BCAP29/BCAP31 family.</text>
</comment>
<evidence type="ECO:0000313" key="8">
    <source>
        <dbReference type="EnsemblMetazoa" id="GPAI012609-PA"/>
    </source>
</evidence>
<dbReference type="AlphaFoldDB" id="A0A1A9ZF13"/>
<evidence type="ECO:0000256" key="2">
    <source>
        <dbReference type="ARBA" id="ARBA00022692"/>
    </source>
</evidence>
<reference evidence="9" key="1">
    <citation type="submission" date="2014-03" db="EMBL/GenBank/DDBJ databases">
        <authorList>
            <person name="Aksoy S."/>
            <person name="Warren W."/>
            <person name="Wilson R.K."/>
        </authorList>
    </citation>
    <scope>NUCLEOTIDE SEQUENCE [LARGE SCALE GENOMIC DNA]</scope>
    <source>
        <strain evidence="9">IAEA</strain>
    </source>
</reference>
<keyword evidence="3 5" id="KW-1133">Transmembrane helix</keyword>
<evidence type="ECO:0000256" key="4">
    <source>
        <dbReference type="ARBA" id="ARBA00023136"/>
    </source>
</evidence>
<comment type="function">
    <text evidence="5">May play a role in anterograde transport of membrane proteins from the endoplasmic reticulum to the Golgi.</text>
</comment>
<comment type="caution">
    <text evidence="5">Lacks conserved residue(s) required for the propagation of feature annotation.</text>
</comment>
<name>A0A1A9ZF13_GLOPL</name>
<keyword evidence="9" id="KW-1185">Reference proteome</keyword>
<dbReference type="EnsemblMetazoa" id="GPAI012609-RA">
    <property type="protein sequence ID" value="GPAI012609-PA"/>
    <property type="gene ID" value="GPAI012609"/>
</dbReference>
<keyword evidence="6" id="KW-0175">Coiled coil</keyword>
<evidence type="ECO:0000256" key="1">
    <source>
        <dbReference type="ARBA" id="ARBA00004141"/>
    </source>
</evidence>
<dbReference type="VEuPathDB" id="VectorBase:GPAI012609"/>